<evidence type="ECO:0000313" key="2">
    <source>
        <dbReference type="Proteomes" id="UP000824249"/>
    </source>
</evidence>
<dbReference type="EMBL" id="DXFD01000063">
    <property type="protein sequence ID" value="HIX46909.1"/>
    <property type="molecule type" value="Genomic_DNA"/>
</dbReference>
<proteinExistence type="predicted"/>
<dbReference type="AlphaFoldDB" id="A0A9D1VU62"/>
<reference evidence="1" key="2">
    <citation type="submission" date="2021-04" db="EMBL/GenBank/DDBJ databases">
        <authorList>
            <person name="Gilroy R."/>
        </authorList>
    </citation>
    <scope>NUCLEOTIDE SEQUENCE</scope>
    <source>
        <strain evidence="1">26628</strain>
    </source>
</reference>
<protein>
    <submittedName>
        <fullName evidence="1">Uncharacterized protein</fullName>
    </submittedName>
</protein>
<dbReference type="Proteomes" id="UP000824249">
    <property type="component" value="Unassembled WGS sequence"/>
</dbReference>
<evidence type="ECO:0000313" key="1">
    <source>
        <dbReference type="EMBL" id="HIX46909.1"/>
    </source>
</evidence>
<accession>A0A9D1VU62</accession>
<reference evidence="1" key="1">
    <citation type="journal article" date="2021" name="PeerJ">
        <title>Extensive microbial diversity within the chicken gut microbiome revealed by metagenomics and culture.</title>
        <authorList>
            <person name="Gilroy R."/>
            <person name="Ravi A."/>
            <person name="Getino M."/>
            <person name="Pursley I."/>
            <person name="Horton D.L."/>
            <person name="Alikhan N.F."/>
            <person name="Baker D."/>
            <person name="Gharbi K."/>
            <person name="Hall N."/>
            <person name="Watson M."/>
            <person name="Adriaenssens E.M."/>
            <person name="Foster-Nyarko E."/>
            <person name="Jarju S."/>
            <person name="Secka A."/>
            <person name="Antonio M."/>
            <person name="Oren A."/>
            <person name="Chaudhuri R.R."/>
            <person name="La Ragione R."/>
            <person name="Hildebrand F."/>
            <person name="Pallen M.J."/>
        </authorList>
    </citation>
    <scope>NUCLEOTIDE SEQUENCE</scope>
    <source>
        <strain evidence="1">26628</strain>
    </source>
</reference>
<organism evidence="1 2">
    <name type="scientific">Candidatus Borkfalkia faecigallinarum</name>
    <dbReference type="NCBI Taxonomy" id="2838509"/>
    <lineage>
        <taxon>Bacteria</taxon>
        <taxon>Bacillati</taxon>
        <taxon>Bacillota</taxon>
        <taxon>Clostridia</taxon>
        <taxon>Christensenellales</taxon>
        <taxon>Christensenellaceae</taxon>
        <taxon>Candidatus Borkfalkia</taxon>
    </lineage>
</organism>
<comment type="caution">
    <text evidence="1">The sequence shown here is derived from an EMBL/GenBank/DDBJ whole genome shotgun (WGS) entry which is preliminary data.</text>
</comment>
<gene>
    <name evidence="1" type="ORF">H9737_04370</name>
</gene>
<name>A0A9D1VU62_9FIRM</name>
<sequence>MSSVCLQRAARACGAVCLAVCLVGGALACLPRRTGERSFPCAVARAHRVLPAAGGAPDLAPRGCARIAGGKKISPAADGARESLPAADGVFAAECGVSAAGQAFVRAPGAIRPA</sequence>